<dbReference type="AlphaFoldDB" id="A0A1G1XNY5"/>
<dbReference type="SUPFAM" id="SSF51338">
    <property type="entry name" value="Composite domain of metallo-dependent hydrolases"/>
    <property type="match status" value="1"/>
</dbReference>
<dbReference type="PANTHER" id="PTHR43668">
    <property type="entry name" value="ALLANTOINASE"/>
    <property type="match status" value="1"/>
</dbReference>
<dbReference type="InterPro" id="IPR006680">
    <property type="entry name" value="Amidohydro-rel"/>
</dbReference>
<dbReference type="GO" id="GO:0006221">
    <property type="term" value="P:pyrimidine nucleotide biosynthetic process"/>
    <property type="evidence" value="ECO:0007669"/>
    <property type="project" value="UniProtKB-KW"/>
</dbReference>
<dbReference type="InterPro" id="IPR011059">
    <property type="entry name" value="Metal-dep_hydrolase_composite"/>
</dbReference>
<sequence length="417" mass="46381">MAIILLKGGNLVDPSQNKILKRDILIEDGKVSRIAGKSIYIGMSIERGCQVVDCRGKLIVPGLIDMHVHWRTPGQEHKENLATGSMAALAGGFTSVVCMANTNPVIDDAKKLHQLLIRAENEALVNVYQVAAMSENLSGRHMTDLACLRDAGAIAFSDDGKGVQNPVILQLAMVMCSKVQNTLLLFHCQDSCFDTYDKRSEYFYIHYLLKFAESYSCPIHIQHVSCLESVQLIREAKVRGVKVTCETAPHYIALTQRDFKRIGVNAMMNPPLRGESDRRAIIKGLVDGTIDVIATDHAPHTDEEKNSDNPPFGIIGLETAVPVVLSVLQRHMSLREIFAKMTFNPSIILGLEQKGLIKECWPADITIIDLQKRKVLETKDLKSKSKNSPWLGKRMQGWPVMTIRKGEILMKDGKITI</sequence>
<accession>A0A1G1XNY5</accession>
<dbReference type="Proteomes" id="UP000176260">
    <property type="component" value="Unassembled WGS sequence"/>
</dbReference>
<evidence type="ECO:0000313" key="9">
    <source>
        <dbReference type="Proteomes" id="UP000176260"/>
    </source>
</evidence>
<keyword evidence="4" id="KW-0479">Metal-binding</keyword>
<dbReference type="InterPro" id="IPR002195">
    <property type="entry name" value="Dihydroorotase_CS"/>
</dbReference>
<dbReference type="InterPro" id="IPR004722">
    <property type="entry name" value="DHOase"/>
</dbReference>
<dbReference type="PROSITE" id="PS00483">
    <property type="entry name" value="DIHYDROOROTASE_2"/>
    <property type="match status" value="1"/>
</dbReference>
<evidence type="ECO:0000256" key="3">
    <source>
        <dbReference type="ARBA" id="ARBA00010286"/>
    </source>
</evidence>
<comment type="cofactor">
    <cofactor evidence="1">
        <name>Zn(2+)</name>
        <dbReference type="ChEBI" id="CHEBI:29105"/>
    </cofactor>
</comment>
<protein>
    <recommendedName>
        <fullName evidence="7">Amidohydrolase-related domain-containing protein</fullName>
    </recommendedName>
</protein>
<dbReference type="EMBL" id="MHIA01000024">
    <property type="protein sequence ID" value="OGY41671.1"/>
    <property type="molecule type" value="Genomic_DNA"/>
</dbReference>
<dbReference type="SUPFAM" id="SSF51556">
    <property type="entry name" value="Metallo-dependent hydrolases"/>
    <property type="match status" value="1"/>
</dbReference>
<dbReference type="InterPro" id="IPR050138">
    <property type="entry name" value="DHOase/Allantoinase_Hydrolase"/>
</dbReference>
<evidence type="ECO:0000259" key="7">
    <source>
        <dbReference type="Pfam" id="PF01979"/>
    </source>
</evidence>
<dbReference type="Gene3D" id="3.20.20.140">
    <property type="entry name" value="Metal-dependent hydrolases"/>
    <property type="match status" value="1"/>
</dbReference>
<evidence type="ECO:0000256" key="5">
    <source>
        <dbReference type="ARBA" id="ARBA00022801"/>
    </source>
</evidence>
<comment type="function">
    <text evidence="2">Catalyzes the reversible cyclization of carbamoyl aspartate to dihydroorotate.</text>
</comment>
<dbReference type="InterPro" id="IPR032466">
    <property type="entry name" value="Metal_Hydrolase"/>
</dbReference>
<proteinExistence type="inferred from homology"/>
<comment type="similarity">
    <text evidence="3">Belongs to the metallo-dependent hydrolases superfamily. DHOase family. Class I DHOase subfamily.</text>
</comment>
<keyword evidence="5" id="KW-0378">Hydrolase</keyword>
<dbReference type="NCBIfam" id="TIGR00857">
    <property type="entry name" value="pyrC_multi"/>
    <property type="match status" value="1"/>
</dbReference>
<keyword evidence="6" id="KW-0665">Pyrimidine biosynthesis</keyword>
<feature type="domain" description="Amidohydrolase-related" evidence="7">
    <location>
        <begin position="59"/>
        <end position="408"/>
    </location>
</feature>
<reference evidence="8 9" key="1">
    <citation type="journal article" date="2016" name="Nat. Commun.">
        <title>Thousands of microbial genomes shed light on interconnected biogeochemical processes in an aquifer system.</title>
        <authorList>
            <person name="Anantharaman K."/>
            <person name="Brown C.T."/>
            <person name="Hug L.A."/>
            <person name="Sharon I."/>
            <person name="Castelle C.J."/>
            <person name="Probst A.J."/>
            <person name="Thomas B.C."/>
            <person name="Singh A."/>
            <person name="Wilkins M.J."/>
            <person name="Karaoz U."/>
            <person name="Brodie E.L."/>
            <person name="Williams K.H."/>
            <person name="Hubbard S.S."/>
            <person name="Banfield J.F."/>
        </authorList>
    </citation>
    <scope>NUCLEOTIDE SEQUENCE [LARGE SCALE GENOMIC DNA]</scope>
</reference>
<evidence type="ECO:0000256" key="1">
    <source>
        <dbReference type="ARBA" id="ARBA00001947"/>
    </source>
</evidence>
<dbReference type="GO" id="GO:0046872">
    <property type="term" value="F:metal ion binding"/>
    <property type="evidence" value="ECO:0007669"/>
    <property type="project" value="UniProtKB-KW"/>
</dbReference>
<dbReference type="GO" id="GO:0006145">
    <property type="term" value="P:purine nucleobase catabolic process"/>
    <property type="evidence" value="ECO:0007669"/>
    <property type="project" value="TreeGrafter"/>
</dbReference>
<dbReference type="CDD" id="cd01317">
    <property type="entry name" value="DHOase_IIa"/>
    <property type="match status" value="1"/>
</dbReference>
<gene>
    <name evidence="8" type="ORF">A2Y67_03910</name>
</gene>
<organism evidence="8 9">
    <name type="scientific">Candidatus Buchananbacteria bacterium RBG_13_39_9</name>
    <dbReference type="NCBI Taxonomy" id="1797531"/>
    <lineage>
        <taxon>Bacteria</taxon>
        <taxon>Candidatus Buchananiibacteriota</taxon>
    </lineage>
</organism>
<evidence type="ECO:0000313" key="8">
    <source>
        <dbReference type="EMBL" id="OGY41671.1"/>
    </source>
</evidence>
<dbReference type="Pfam" id="PF01979">
    <property type="entry name" value="Amidohydro_1"/>
    <property type="match status" value="1"/>
</dbReference>
<dbReference type="GO" id="GO:0004151">
    <property type="term" value="F:dihydroorotase activity"/>
    <property type="evidence" value="ECO:0007669"/>
    <property type="project" value="InterPro"/>
</dbReference>
<dbReference type="GO" id="GO:0004038">
    <property type="term" value="F:allantoinase activity"/>
    <property type="evidence" value="ECO:0007669"/>
    <property type="project" value="TreeGrafter"/>
</dbReference>
<dbReference type="PANTHER" id="PTHR43668:SF2">
    <property type="entry name" value="ALLANTOINASE"/>
    <property type="match status" value="1"/>
</dbReference>
<evidence type="ECO:0000256" key="4">
    <source>
        <dbReference type="ARBA" id="ARBA00022723"/>
    </source>
</evidence>
<evidence type="ECO:0000256" key="6">
    <source>
        <dbReference type="ARBA" id="ARBA00022975"/>
    </source>
</evidence>
<evidence type="ECO:0000256" key="2">
    <source>
        <dbReference type="ARBA" id="ARBA00002368"/>
    </source>
</evidence>
<comment type="caution">
    <text evidence="8">The sequence shown here is derived from an EMBL/GenBank/DDBJ whole genome shotgun (WGS) entry which is preliminary data.</text>
</comment>
<dbReference type="GO" id="GO:0005737">
    <property type="term" value="C:cytoplasm"/>
    <property type="evidence" value="ECO:0007669"/>
    <property type="project" value="TreeGrafter"/>
</dbReference>
<name>A0A1G1XNY5_9BACT</name>